<dbReference type="InterPro" id="IPR011037">
    <property type="entry name" value="Pyrv_Knase-like_insert_dom_sf"/>
</dbReference>
<dbReference type="PANTHER" id="PTHR36930">
    <property type="entry name" value="METAL-SULFUR CLUSTER BIOSYNTHESIS PROTEINS YUAD-RELATED"/>
    <property type="match status" value="1"/>
</dbReference>
<evidence type="ECO:0000313" key="2">
    <source>
        <dbReference type="EMBL" id="OSQ48201.1"/>
    </source>
</evidence>
<evidence type="ECO:0000259" key="1">
    <source>
        <dbReference type="PROSITE" id="PS51340"/>
    </source>
</evidence>
<feature type="domain" description="MOSC" evidence="1">
    <location>
        <begin position="28"/>
        <end position="183"/>
    </location>
</feature>
<keyword evidence="3" id="KW-1185">Reference proteome</keyword>
<dbReference type="InterPro" id="IPR005302">
    <property type="entry name" value="MoCF_Sase_C"/>
</dbReference>
<dbReference type="STRING" id="1123756.MGEO_14885"/>
<dbReference type="EMBL" id="JFKC01000017">
    <property type="protein sequence ID" value="OSQ48201.1"/>
    <property type="molecule type" value="Genomic_DNA"/>
</dbReference>
<comment type="caution">
    <text evidence="2">The sequence shown here is derived from an EMBL/GenBank/DDBJ whole genome shotgun (WGS) entry which is preliminary data.</text>
</comment>
<name>A0A1X4NIM9_9RHOB</name>
<dbReference type="PROSITE" id="PS51340">
    <property type="entry name" value="MOSC"/>
    <property type="match status" value="1"/>
</dbReference>
<gene>
    <name evidence="2" type="ORF">MGEO_14885</name>
</gene>
<dbReference type="GO" id="GO:0030151">
    <property type="term" value="F:molybdenum ion binding"/>
    <property type="evidence" value="ECO:0007669"/>
    <property type="project" value="InterPro"/>
</dbReference>
<protein>
    <submittedName>
        <fullName evidence="2">Sulfurase</fullName>
    </submittedName>
</protein>
<dbReference type="RefSeq" id="WP_085639508.1">
    <property type="nucleotide sequence ID" value="NZ_JFKC01000017.1"/>
</dbReference>
<dbReference type="SUPFAM" id="SSF50800">
    <property type="entry name" value="PK beta-barrel domain-like"/>
    <property type="match status" value="1"/>
</dbReference>
<dbReference type="AlphaFoldDB" id="A0A1X4NIM9"/>
<dbReference type="PANTHER" id="PTHR36930:SF1">
    <property type="entry name" value="MOSC DOMAIN-CONTAINING PROTEIN"/>
    <property type="match status" value="1"/>
</dbReference>
<dbReference type="GO" id="GO:0030170">
    <property type="term" value="F:pyridoxal phosphate binding"/>
    <property type="evidence" value="ECO:0007669"/>
    <property type="project" value="InterPro"/>
</dbReference>
<evidence type="ECO:0000313" key="3">
    <source>
        <dbReference type="Proteomes" id="UP000193926"/>
    </source>
</evidence>
<organism evidence="2 3">
    <name type="scientific">Marivita geojedonensis</name>
    <dbReference type="NCBI Taxonomy" id="1123756"/>
    <lineage>
        <taxon>Bacteria</taxon>
        <taxon>Pseudomonadati</taxon>
        <taxon>Pseudomonadota</taxon>
        <taxon>Alphaproteobacteria</taxon>
        <taxon>Rhodobacterales</taxon>
        <taxon>Roseobacteraceae</taxon>
        <taxon>Marivita</taxon>
    </lineage>
</organism>
<dbReference type="Proteomes" id="UP000193926">
    <property type="component" value="Unassembled WGS sequence"/>
</dbReference>
<accession>A0A1X4NIM9</accession>
<proteinExistence type="predicted"/>
<dbReference type="InterPro" id="IPR052716">
    <property type="entry name" value="MOSC_domain"/>
</dbReference>
<dbReference type="Gene3D" id="2.40.33.20">
    <property type="entry name" value="PK beta-barrel domain-like"/>
    <property type="match status" value="1"/>
</dbReference>
<dbReference type="OrthoDB" id="9808413at2"/>
<reference evidence="2 3" key="1">
    <citation type="submission" date="2014-03" db="EMBL/GenBank/DDBJ databases">
        <title>The draft genome sequence of Marivita geojedonensis KCTC 23882.</title>
        <authorList>
            <person name="Lai Q."/>
            <person name="Shao Z."/>
        </authorList>
    </citation>
    <scope>NUCLEOTIDE SEQUENCE [LARGE SCALE GENOMIC DNA]</scope>
    <source>
        <strain evidence="2 3">DPG-138</strain>
    </source>
</reference>
<dbReference type="GO" id="GO:0003824">
    <property type="term" value="F:catalytic activity"/>
    <property type="evidence" value="ECO:0007669"/>
    <property type="project" value="InterPro"/>
</dbReference>
<sequence>MPALKPTEFSATIRWIGRVPVEGESIVSSPADELELSFDGPVGERHSGRTRPSCSRLVSQYPRGTEIANVRQLSIVSAEELARIADAMGLDGINPVWLGATLVIEGIPDFTLVPPSSRLQGPDGVTLVIDMENRPCHLPAREIENVLPGKGKAFKTAAKNRRGVTAWVERPGRLGVGDTLRLHVPDQPVWPHLDEARG</sequence>
<dbReference type="Pfam" id="PF03473">
    <property type="entry name" value="MOSC"/>
    <property type="match status" value="1"/>
</dbReference>